<name>A0ABY2YSY8_9LACO</name>
<dbReference type="SUPFAM" id="SSF48600">
    <property type="entry name" value="Chorismate mutase II"/>
    <property type="match status" value="1"/>
</dbReference>
<dbReference type="InterPro" id="IPR036979">
    <property type="entry name" value="CM_dom_sf"/>
</dbReference>
<dbReference type="Gene3D" id="1.20.59.10">
    <property type="entry name" value="Chorismate mutase"/>
    <property type="match status" value="1"/>
</dbReference>
<comment type="caution">
    <text evidence="3">The sequence shown here is derived from an EMBL/GenBank/DDBJ whole genome shotgun (WGS) entry which is preliminary data.</text>
</comment>
<organism evidence="3 4">
    <name type="scientific">Apilactobacillus timberlakei</name>
    <dbReference type="NCBI Taxonomy" id="2008380"/>
    <lineage>
        <taxon>Bacteria</taxon>
        <taxon>Bacillati</taxon>
        <taxon>Bacillota</taxon>
        <taxon>Bacilli</taxon>
        <taxon>Lactobacillales</taxon>
        <taxon>Lactobacillaceae</taxon>
        <taxon>Apilactobacillus</taxon>
    </lineage>
</organism>
<accession>A0ABY2YSY8</accession>
<gene>
    <name evidence="3" type="ORF">DY048_05030</name>
</gene>
<dbReference type="SMART" id="SM00830">
    <property type="entry name" value="CM_2"/>
    <property type="match status" value="1"/>
</dbReference>
<dbReference type="InterPro" id="IPR002701">
    <property type="entry name" value="CM_II_prokaryot"/>
</dbReference>
<evidence type="ECO:0000256" key="1">
    <source>
        <dbReference type="ARBA" id="ARBA00023235"/>
    </source>
</evidence>
<keyword evidence="4" id="KW-1185">Reference proteome</keyword>
<dbReference type="PROSITE" id="PS51168">
    <property type="entry name" value="CHORISMATE_MUT_2"/>
    <property type="match status" value="1"/>
</dbReference>
<dbReference type="InterPro" id="IPR051331">
    <property type="entry name" value="Chorismate_mutase-related"/>
</dbReference>
<evidence type="ECO:0000259" key="2">
    <source>
        <dbReference type="PROSITE" id="PS51168"/>
    </source>
</evidence>
<evidence type="ECO:0000313" key="3">
    <source>
        <dbReference type="EMBL" id="TPR14312.1"/>
    </source>
</evidence>
<protein>
    <submittedName>
        <fullName evidence="3">Chorismate mutase</fullName>
    </submittedName>
</protein>
<dbReference type="Pfam" id="PF01817">
    <property type="entry name" value="CM_2"/>
    <property type="match status" value="1"/>
</dbReference>
<dbReference type="PANTHER" id="PTHR38041:SF1">
    <property type="entry name" value="CHORISMATE MUTASE"/>
    <property type="match status" value="1"/>
</dbReference>
<feature type="domain" description="Chorismate mutase" evidence="2">
    <location>
        <begin position="3"/>
        <end position="87"/>
    </location>
</feature>
<keyword evidence="1" id="KW-0413">Isomerase</keyword>
<dbReference type="InterPro" id="IPR036263">
    <property type="entry name" value="Chorismate_II_sf"/>
</dbReference>
<evidence type="ECO:0000313" key="4">
    <source>
        <dbReference type="Proteomes" id="UP000767392"/>
    </source>
</evidence>
<sequence>MKGSIKMLLEQKRNNINQINNELIALLEKRFDLCKDIGKIKAQNNLPIFDENREQIILKQVEEQSTNYPKEVKNVFQTIMQQAKNIE</sequence>
<dbReference type="Proteomes" id="UP000767392">
    <property type="component" value="Unassembled WGS sequence"/>
</dbReference>
<reference evidence="3 4" key="1">
    <citation type="submission" date="2018-08" db="EMBL/GenBank/DDBJ databases">
        <title>Comparative genomics of wild bee and flower associated Lactobacillus reveals potential adaptation to the bee host.</title>
        <authorList>
            <person name="Vuong H.Q."/>
            <person name="Mcfrederick Q.S."/>
        </authorList>
    </citation>
    <scope>NUCLEOTIDE SEQUENCE [LARGE SCALE GENOMIC DNA]</scope>
    <source>
        <strain evidence="3 4">HV_04</strain>
    </source>
</reference>
<dbReference type="PANTHER" id="PTHR38041">
    <property type="entry name" value="CHORISMATE MUTASE"/>
    <property type="match status" value="1"/>
</dbReference>
<dbReference type="EMBL" id="QUAM01000003">
    <property type="protein sequence ID" value="TPR14312.1"/>
    <property type="molecule type" value="Genomic_DNA"/>
</dbReference>
<proteinExistence type="predicted"/>